<dbReference type="CDD" id="cd01647">
    <property type="entry name" value="RT_LTR"/>
    <property type="match status" value="1"/>
</dbReference>
<feature type="domain" description="Reverse transcriptase/retrotransposon-derived protein RNase H-like" evidence="5">
    <location>
        <begin position="777"/>
        <end position="828"/>
    </location>
</feature>
<protein>
    <submittedName>
        <fullName evidence="6">Uncharacterized protein</fullName>
    </submittedName>
</protein>
<feature type="domain" description="Reverse transcriptase" evidence="2">
    <location>
        <begin position="625"/>
        <end position="714"/>
    </location>
</feature>
<dbReference type="SUPFAM" id="SSF56672">
    <property type="entry name" value="DNA/RNA polymerases"/>
    <property type="match status" value="1"/>
</dbReference>
<feature type="compositionally biased region" description="Basic and acidic residues" evidence="1">
    <location>
        <begin position="1"/>
        <end position="18"/>
    </location>
</feature>
<dbReference type="Pfam" id="PF00078">
    <property type="entry name" value="RVT_1"/>
    <property type="match status" value="1"/>
</dbReference>
<dbReference type="InterPro" id="IPR012337">
    <property type="entry name" value="RNaseH-like_sf"/>
</dbReference>
<feature type="compositionally biased region" description="Basic and acidic residues" evidence="1">
    <location>
        <begin position="42"/>
        <end position="75"/>
    </location>
</feature>
<feature type="domain" description="RNase H type-1" evidence="4">
    <location>
        <begin position="899"/>
        <end position="970"/>
    </location>
</feature>
<feature type="region of interest" description="Disordered" evidence="1">
    <location>
        <begin position="1"/>
        <end position="181"/>
    </location>
</feature>
<dbReference type="InterPro" id="IPR000477">
    <property type="entry name" value="RT_dom"/>
</dbReference>
<dbReference type="SUPFAM" id="SSF53098">
    <property type="entry name" value="Ribonuclease H-like"/>
    <property type="match status" value="1"/>
</dbReference>
<evidence type="ECO:0000259" key="2">
    <source>
        <dbReference type="Pfam" id="PF00078"/>
    </source>
</evidence>
<dbReference type="InterPro" id="IPR041577">
    <property type="entry name" value="RT_RNaseH_2"/>
</dbReference>
<accession>A0A699IYE5</accession>
<dbReference type="Gene3D" id="3.10.10.10">
    <property type="entry name" value="HIV Type 1 Reverse Transcriptase, subunit A, domain 1"/>
    <property type="match status" value="1"/>
</dbReference>
<dbReference type="EMBL" id="BKCJ010348432">
    <property type="protein sequence ID" value="GEZ96364.1"/>
    <property type="molecule type" value="Genomic_DNA"/>
</dbReference>
<feature type="non-terminal residue" evidence="6">
    <location>
        <position position="1013"/>
    </location>
</feature>
<name>A0A699IYE5_TANCI</name>
<feature type="compositionally biased region" description="Polar residues" evidence="1">
    <location>
        <begin position="76"/>
        <end position="91"/>
    </location>
</feature>
<dbReference type="InterPro" id="IPR036397">
    <property type="entry name" value="RNaseH_sf"/>
</dbReference>
<gene>
    <name evidence="6" type="ORF">Tci_568337</name>
</gene>
<evidence type="ECO:0000256" key="1">
    <source>
        <dbReference type="SAM" id="MobiDB-lite"/>
    </source>
</evidence>
<feature type="compositionally biased region" description="Basic and acidic residues" evidence="1">
    <location>
        <begin position="129"/>
        <end position="141"/>
    </location>
</feature>
<dbReference type="GO" id="GO:0004523">
    <property type="term" value="F:RNA-DNA hybrid ribonuclease activity"/>
    <property type="evidence" value="ECO:0007669"/>
    <property type="project" value="InterPro"/>
</dbReference>
<dbReference type="InterPro" id="IPR002156">
    <property type="entry name" value="RNaseH_domain"/>
</dbReference>
<reference evidence="6" key="1">
    <citation type="journal article" date="2019" name="Sci. Rep.">
        <title>Draft genome of Tanacetum cinerariifolium, the natural source of mosquito coil.</title>
        <authorList>
            <person name="Yamashiro T."/>
            <person name="Shiraishi A."/>
            <person name="Satake H."/>
            <person name="Nakayama K."/>
        </authorList>
    </citation>
    <scope>NUCLEOTIDE SEQUENCE</scope>
</reference>
<evidence type="ECO:0000259" key="5">
    <source>
        <dbReference type="Pfam" id="PF17919"/>
    </source>
</evidence>
<sequence length="1013" mass="115704">MDKVSRDKRKEVHARLDFGEGSTKRRTREDSHHSSAKALTTRPERLKVRDRLRYDDRHVLDRLGHRRQSAFDRLSETYSPSTTKSKPGMTNSRDHPRGRSRPHRMDASNEGCPEDMERFHGVGDSYDDSYSHSYHDRDRSRYMKRRRDNQSSLSSVSKSDSSDGRYRKSKSKRHKPTDEDDLTRPWMFEEEDLFTPRIHNFESSRRTRMPNNMKTYDGTGDPDDHAKISQAAAQVERWAMPTWWHMFNSTLIGATRVWFDEFPPKSVDSYKDLKASFLAYLMQQKKYVKDLVEIHNINQKDGETIKNFIERTSKEILAAEAGKFQPPPPMVTLVEKRSSNKFCDFYNNKGHNTNECMQLKKQIEELVRASKLSHLIKEIKHGRDQSKVEKKETPAKDKPTEIYMIQSWQIMKRQKGIQSFERIREITFPPLTTSNGAEGPLVIEAKIDGHIIHRMSLSPYNGIIRRPGIKEIQAVPSTAHEMLKFPVDGGIVTIRSTILIPVECATMITSSTVPKEVGASPKNFKVALHPDFPDQEVAIGGTLFMKGRTELCSLLKENLDIFAWQPSDMTGVPRLVAEHRLNIQEGYSPVWQKKRGKAPERSKAIQAEDCYPLLEIDWKVESLCGYPFKCFLDAYKSYHHIQLAESDEEKTAFHTGQEVYCYTKMPFGLKNAGTTYHRLVDKAFDSQISRNIKVYIEDLVVKSHTEAEMLRDIEGIKLCPDKTTTVLQLSSLRTIKEVQSLNGMLASLNRFLSKSVKKSLPLFKTLKKCIKKSDLYWTSKVEQAFKQLKQHLLELPLLVAPKPKEELIVYLSASYGAISLVLITERGEIQIQKTLESVMMREHNITYRPRTSVKGQVLSDFLAEMPDESPPAVSVVKTQQEPWTLFTDGSSCVDESGARLILSLKGTEFTYMLRFQFVASNNEAEYEALIAGLWIAAQMGVQNVHVSVDSKLVANQVLGTYVAKEENMIEYLEKEGGKKAPHQGLTVRIIRGGSLQAVIPYAVVKVRRTTPGG</sequence>
<dbReference type="Pfam" id="PF03732">
    <property type="entry name" value="Retrotrans_gag"/>
    <property type="match status" value="1"/>
</dbReference>
<dbReference type="AlphaFoldDB" id="A0A699IYE5"/>
<dbReference type="Pfam" id="PF13456">
    <property type="entry name" value="RVT_3"/>
    <property type="match status" value="1"/>
</dbReference>
<dbReference type="GO" id="GO:0003676">
    <property type="term" value="F:nucleic acid binding"/>
    <property type="evidence" value="ECO:0007669"/>
    <property type="project" value="InterPro"/>
</dbReference>
<evidence type="ECO:0000259" key="4">
    <source>
        <dbReference type="Pfam" id="PF13456"/>
    </source>
</evidence>
<feature type="compositionally biased region" description="Basic and acidic residues" evidence="1">
    <location>
        <begin position="92"/>
        <end position="107"/>
    </location>
</feature>
<dbReference type="Gene3D" id="3.30.70.270">
    <property type="match status" value="2"/>
</dbReference>
<evidence type="ECO:0000259" key="3">
    <source>
        <dbReference type="Pfam" id="PF03732"/>
    </source>
</evidence>
<comment type="caution">
    <text evidence="6">The sequence shown here is derived from an EMBL/GenBank/DDBJ whole genome shotgun (WGS) entry which is preliminary data.</text>
</comment>
<dbReference type="PANTHER" id="PTHR48475:SF2">
    <property type="entry name" value="RIBONUCLEASE H"/>
    <property type="match status" value="1"/>
</dbReference>
<dbReference type="InterPro" id="IPR005162">
    <property type="entry name" value="Retrotrans_gag_dom"/>
</dbReference>
<proteinExistence type="predicted"/>
<dbReference type="InterPro" id="IPR043128">
    <property type="entry name" value="Rev_trsase/Diguanyl_cyclase"/>
</dbReference>
<dbReference type="PANTHER" id="PTHR48475">
    <property type="entry name" value="RIBONUCLEASE H"/>
    <property type="match status" value="1"/>
</dbReference>
<dbReference type="Pfam" id="PF17919">
    <property type="entry name" value="RT_RNaseH_2"/>
    <property type="match status" value="1"/>
</dbReference>
<dbReference type="InterPro" id="IPR043502">
    <property type="entry name" value="DNA/RNA_pol_sf"/>
</dbReference>
<evidence type="ECO:0000313" key="6">
    <source>
        <dbReference type="EMBL" id="GEZ96364.1"/>
    </source>
</evidence>
<feature type="domain" description="Retrotransposon gag" evidence="3">
    <location>
        <begin position="246"/>
        <end position="312"/>
    </location>
</feature>
<organism evidence="6">
    <name type="scientific">Tanacetum cinerariifolium</name>
    <name type="common">Dalmatian daisy</name>
    <name type="synonym">Chrysanthemum cinerariifolium</name>
    <dbReference type="NCBI Taxonomy" id="118510"/>
    <lineage>
        <taxon>Eukaryota</taxon>
        <taxon>Viridiplantae</taxon>
        <taxon>Streptophyta</taxon>
        <taxon>Embryophyta</taxon>
        <taxon>Tracheophyta</taxon>
        <taxon>Spermatophyta</taxon>
        <taxon>Magnoliopsida</taxon>
        <taxon>eudicotyledons</taxon>
        <taxon>Gunneridae</taxon>
        <taxon>Pentapetalae</taxon>
        <taxon>asterids</taxon>
        <taxon>campanulids</taxon>
        <taxon>Asterales</taxon>
        <taxon>Asteraceae</taxon>
        <taxon>Asteroideae</taxon>
        <taxon>Anthemideae</taxon>
        <taxon>Anthemidinae</taxon>
        <taxon>Tanacetum</taxon>
    </lineage>
</organism>
<dbReference type="Gene3D" id="3.30.420.10">
    <property type="entry name" value="Ribonuclease H-like superfamily/Ribonuclease H"/>
    <property type="match status" value="1"/>
</dbReference>